<dbReference type="Pfam" id="PF08922">
    <property type="entry name" value="DUF1905"/>
    <property type="match status" value="1"/>
</dbReference>
<organism evidence="1 2">
    <name type="scientific">Algoriphagus zhangzhouensis</name>
    <dbReference type="NCBI Taxonomy" id="1073327"/>
    <lineage>
        <taxon>Bacteria</taxon>
        <taxon>Pseudomonadati</taxon>
        <taxon>Bacteroidota</taxon>
        <taxon>Cytophagia</taxon>
        <taxon>Cytophagales</taxon>
        <taxon>Cyclobacteriaceae</taxon>
        <taxon>Algoriphagus</taxon>
    </lineage>
</organism>
<dbReference type="RefSeq" id="WP_073569873.1">
    <property type="nucleotide sequence ID" value="NZ_FRXN01000001.1"/>
</dbReference>
<gene>
    <name evidence="1" type="ORF">SAMN04488108_0180</name>
</gene>
<evidence type="ECO:0008006" key="3">
    <source>
        <dbReference type="Google" id="ProtNLM"/>
    </source>
</evidence>
<dbReference type="SUPFAM" id="SSF141694">
    <property type="entry name" value="AF2212/PG0164-like"/>
    <property type="match status" value="1"/>
</dbReference>
<evidence type="ECO:0000313" key="1">
    <source>
        <dbReference type="EMBL" id="SHO59543.1"/>
    </source>
</evidence>
<dbReference type="AlphaFoldDB" id="A0A1M7Z3R1"/>
<dbReference type="InterPro" id="IPR037079">
    <property type="entry name" value="AF2212/PG0164-like_sf"/>
</dbReference>
<reference evidence="2" key="1">
    <citation type="submission" date="2016-12" db="EMBL/GenBank/DDBJ databases">
        <authorList>
            <person name="Varghese N."/>
            <person name="Submissions S."/>
        </authorList>
    </citation>
    <scope>NUCLEOTIDE SEQUENCE [LARGE SCALE GENOMIC DNA]</scope>
    <source>
        <strain evidence="2">DSM 25035</strain>
    </source>
</reference>
<dbReference type="EMBL" id="FRXN01000001">
    <property type="protein sequence ID" value="SHO59543.1"/>
    <property type="molecule type" value="Genomic_DNA"/>
</dbReference>
<proteinExistence type="predicted"/>
<keyword evidence="2" id="KW-1185">Reference proteome</keyword>
<dbReference type="STRING" id="1073327.SAMN04488108_0180"/>
<protein>
    <recommendedName>
        <fullName evidence="3">Bacteriocin-protection, YdeI or OmpD-Associated</fullName>
    </recommendedName>
</protein>
<dbReference type="Pfam" id="PF13376">
    <property type="entry name" value="OmdA"/>
    <property type="match status" value="1"/>
</dbReference>
<sequence>MVQFEEKLQKFDFNHWQVHIPVADEFANQMMDKNHRRVLVWINDSEAYHMALMKAKAYWYILVNQDIRKKLRIDVGDQVTVKLERDHSEYGHELPEEFQVLMDQDKEGAAYFKALTPGHQRGLVYIITKVKSPESRMKKALAIMHHLKLAKGVLDYKQLNELIKYYNNL</sequence>
<dbReference type="Gene3D" id="2.40.30.100">
    <property type="entry name" value="AF2212/PG0164-like"/>
    <property type="match status" value="1"/>
</dbReference>
<accession>A0A1M7Z3R1</accession>
<dbReference type="Proteomes" id="UP000184609">
    <property type="component" value="Unassembled WGS sequence"/>
</dbReference>
<evidence type="ECO:0000313" key="2">
    <source>
        <dbReference type="Proteomes" id="UP000184609"/>
    </source>
</evidence>
<dbReference type="InterPro" id="IPR015018">
    <property type="entry name" value="DUF1905"/>
</dbReference>
<dbReference type="OrthoDB" id="959664at2"/>
<name>A0A1M7Z3R1_9BACT</name>